<accession>A0A9K3GPF5</accession>
<evidence type="ECO:0000313" key="1">
    <source>
        <dbReference type="EMBL" id="GIQ91139.1"/>
    </source>
</evidence>
<keyword evidence="2" id="KW-1185">Reference proteome</keyword>
<feature type="non-terminal residue" evidence="1">
    <location>
        <position position="1"/>
    </location>
</feature>
<sequence length="59" mass="6328">AVPFVSDFITISPCDGFDEYGEAYVCEAISMLTGEPLTSNTITVGPGTLNSKMYDVSSW</sequence>
<comment type="caution">
    <text evidence="1">The sequence shown here is derived from an EMBL/GenBank/DDBJ whole genome shotgun (WGS) entry which is preliminary data.</text>
</comment>
<dbReference type="EMBL" id="BDIP01007213">
    <property type="protein sequence ID" value="GIQ91139.1"/>
    <property type="molecule type" value="Genomic_DNA"/>
</dbReference>
<dbReference type="AlphaFoldDB" id="A0A9K3GPF5"/>
<organism evidence="1 2">
    <name type="scientific">Kipferlia bialata</name>
    <dbReference type="NCBI Taxonomy" id="797122"/>
    <lineage>
        <taxon>Eukaryota</taxon>
        <taxon>Metamonada</taxon>
        <taxon>Carpediemonas-like organisms</taxon>
        <taxon>Kipferlia</taxon>
    </lineage>
</organism>
<reference evidence="1 2" key="1">
    <citation type="journal article" date="2018" name="PLoS ONE">
        <title>The draft genome of Kipferlia bialata reveals reductive genome evolution in fornicate parasites.</title>
        <authorList>
            <person name="Tanifuji G."/>
            <person name="Takabayashi S."/>
            <person name="Kume K."/>
            <person name="Takagi M."/>
            <person name="Nakayama T."/>
            <person name="Kamikawa R."/>
            <person name="Inagaki Y."/>
            <person name="Hashimoto T."/>
        </authorList>
    </citation>
    <scope>NUCLEOTIDE SEQUENCE [LARGE SCALE GENOMIC DNA]</scope>
    <source>
        <strain evidence="1">NY0173</strain>
    </source>
</reference>
<dbReference type="Proteomes" id="UP000265618">
    <property type="component" value="Unassembled WGS sequence"/>
</dbReference>
<feature type="non-terminal residue" evidence="1">
    <location>
        <position position="59"/>
    </location>
</feature>
<evidence type="ECO:0000313" key="2">
    <source>
        <dbReference type="Proteomes" id="UP000265618"/>
    </source>
</evidence>
<proteinExistence type="predicted"/>
<gene>
    <name evidence="1" type="ORF">KIPB_014248</name>
</gene>
<name>A0A9K3GPF5_9EUKA</name>
<protein>
    <submittedName>
        <fullName evidence="1">Uncharacterized protein</fullName>
    </submittedName>
</protein>